<dbReference type="AlphaFoldDB" id="A0A6L2N6H4"/>
<dbReference type="Pfam" id="PF07727">
    <property type="entry name" value="RVT_2"/>
    <property type="match status" value="1"/>
</dbReference>
<accession>A0A6L2N6H4</accession>
<dbReference type="PANTHER" id="PTHR11439">
    <property type="entry name" value="GAG-POL-RELATED RETROTRANSPOSON"/>
    <property type="match status" value="1"/>
</dbReference>
<organism evidence="2">
    <name type="scientific">Tanacetum cinerariifolium</name>
    <name type="common">Dalmatian daisy</name>
    <name type="synonym">Chrysanthemum cinerariifolium</name>
    <dbReference type="NCBI Taxonomy" id="118510"/>
    <lineage>
        <taxon>Eukaryota</taxon>
        <taxon>Viridiplantae</taxon>
        <taxon>Streptophyta</taxon>
        <taxon>Embryophyta</taxon>
        <taxon>Tracheophyta</taxon>
        <taxon>Spermatophyta</taxon>
        <taxon>Magnoliopsida</taxon>
        <taxon>eudicotyledons</taxon>
        <taxon>Gunneridae</taxon>
        <taxon>Pentapetalae</taxon>
        <taxon>asterids</taxon>
        <taxon>campanulids</taxon>
        <taxon>Asterales</taxon>
        <taxon>Asteraceae</taxon>
        <taxon>Asteroideae</taxon>
        <taxon>Anthemideae</taxon>
        <taxon>Anthemidinae</taxon>
        <taxon>Tanacetum</taxon>
    </lineage>
</organism>
<evidence type="ECO:0000259" key="1">
    <source>
        <dbReference type="Pfam" id="PF07727"/>
    </source>
</evidence>
<evidence type="ECO:0000313" key="2">
    <source>
        <dbReference type="EMBL" id="GEU80265.1"/>
    </source>
</evidence>
<proteinExistence type="predicted"/>
<dbReference type="PANTHER" id="PTHR11439:SF496">
    <property type="entry name" value="RNA-DIRECTED DNA POLYMERASE"/>
    <property type="match status" value="1"/>
</dbReference>
<dbReference type="EMBL" id="BKCJ010008043">
    <property type="protein sequence ID" value="GEU80265.1"/>
    <property type="molecule type" value="Genomic_DNA"/>
</dbReference>
<dbReference type="CDD" id="cd09272">
    <property type="entry name" value="RNase_HI_RT_Ty1"/>
    <property type="match status" value="1"/>
</dbReference>
<feature type="domain" description="Reverse transcriptase Ty1/copia-type" evidence="1">
    <location>
        <begin position="6"/>
        <end position="106"/>
    </location>
</feature>
<name>A0A6L2N6H4_TANCI</name>
<protein>
    <recommendedName>
        <fullName evidence="1">Reverse transcriptase Ty1/copia-type domain-containing protein</fullName>
    </recommendedName>
</protein>
<reference evidence="2" key="1">
    <citation type="journal article" date="2019" name="Sci. Rep.">
        <title>Draft genome of Tanacetum cinerariifolium, the natural source of mosquito coil.</title>
        <authorList>
            <person name="Yamashiro T."/>
            <person name="Shiraishi A."/>
            <person name="Satake H."/>
            <person name="Nakayama K."/>
        </authorList>
    </citation>
    <scope>NUCLEOTIDE SEQUENCE</scope>
</reference>
<comment type="caution">
    <text evidence="2">The sequence shown here is derived from an EMBL/GenBank/DDBJ whole genome shotgun (WGS) entry which is preliminary data.</text>
</comment>
<sequence length="221" mass="25273">MFGEQIKKVGFTQNPDKPCVYLKASGSNVAFLVFYVDDILIMGNNISMLQDIKSWLGKCFSMKELGEAAYIIRIKITRDRSKWLITLIQNAYLDKVLKRYKMENFKRGNILMQEKPNLSKAQVLLHLKRVNLGNELSVTCYTDAGFQTDKDDTKSQSGYVFMYNEGVVDWKSAKQSTIAMSSTKPEYIVVSKAAMEAVWMRKFIDRLGNAVSTNKEPMEML</sequence>
<gene>
    <name evidence="2" type="ORF">Tci_052243</name>
</gene>
<dbReference type="InterPro" id="IPR013103">
    <property type="entry name" value="RVT_2"/>
</dbReference>